<reference evidence="4 5" key="1">
    <citation type="submission" date="2016-04" db="EMBL/GenBank/DDBJ databases">
        <title>Comparative Genomics and Epigenetics of Sporosarcina ureae.</title>
        <authorList>
            <person name="Oliver A.S."/>
            <person name="Cooper K.K."/>
        </authorList>
    </citation>
    <scope>NUCLEOTIDE SEQUENCE [LARGE SCALE GENOMIC DNA]</scope>
    <source>
        <strain evidence="4 5">S204</strain>
    </source>
</reference>
<dbReference type="EMBL" id="CP015108">
    <property type="protein sequence ID" value="ARF14246.1"/>
    <property type="molecule type" value="Genomic_DNA"/>
</dbReference>
<dbReference type="CDD" id="cd22786">
    <property type="entry name" value="DPBB_YuiC-like"/>
    <property type="match status" value="1"/>
</dbReference>
<dbReference type="SUPFAM" id="SSF50685">
    <property type="entry name" value="Barwin-like endoglucanases"/>
    <property type="match status" value="1"/>
</dbReference>
<evidence type="ECO:0000256" key="1">
    <source>
        <dbReference type="ARBA" id="ARBA00022729"/>
    </source>
</evidence>
<evidence type="ECO:0000313" key="5">
    <source>
        <dbReference type="Proteomes" id="UP000192486"/>
    </source>
</evidence>
<dbReference type="InterPro" id="IPR007137">
    <property type="entry name" value="DUF348"/>
</dbReference>
<dbReference type="Proteomes" id="UP000192486">
    <property type="component" value="Chromosome"/>
</dbReference>
<dbReference type="Gene3D" id="2.20.230.10">
    <property type="entry name" value="Resuscitation-promoting factor rpfb"/>
    <property type="match status" value="1"/>
</dbReference>
<keyword evidence="1" id="KW-0732">Signal</keyword>
<evidence type="ECO:0000256" key="2">
    <source>
        <dbReference type="SAM" id="Phobius"/>
    </source>
</evidence>
<dbReference type="InterPro" id="IPR051933">
    <property type="entry name" value="Resuscitation_pf_RpfB"/>
</dbReference>
<dbReference type="Pfam" id="PF07501">
    <property type="entry name" value="G5"/>
    <property type="match status" value="1"/>
</dbReference>
<proteinExistence type="predicted"/>
<dbReference type="Gene3D" id="2.40.40.10">
    <property type="entry name" value="RlpA-like domain"/>
    <property type="match status" value="1"/>
</dbReference>
<dbReference type="SMART" id="SM01208">
    <property type="entry name" value="G5"/>
    <property type="match status" value="1"/>
</dbReference>
<dbReference type="PROSITE" id="PS51109">
    <property type="entry name" value="G5"/>
    <property type="match status" value="1"/>
</dbReference>
<keyword evidence="2" id="KW-1133">Transmembrane helix</keyword>
<dbReference type="Pfam" id="PF03990">
    <property type="entry name" value="DUF348"/>
    <property type="match status" value="3"/>
</dbReference>
<keyword evidence="2" id="KW-0812">Transmembrane</keyword>
<protein>
    <recommendedName>
        <fullName evidence="3">G5 domain-containing protein</fullName>
    </recommendedName>
</protein>
<dbReference type="InterPro" id="IPR010611">
    <property type="entry name" value="3D_dom"/>
</dbReference>
<dbReference type="RefSeq" id="WP_037562166.1">
    <property type="nucleotide sequence ID" value="NZ_CP015108.1"/>
</dbReference>
<feature type="domain" description="G5" evidence="3">
    <location>
        <begin position="203"/>
        <end position="283"/>
    </location>
</feature>
<dbReference type="Pfam" id="PF06725">
    <property type="entry name" value="3D"/>
    <property type="match status" value="1"/>
</dbReference>
<accession>A0ABN4YTY6</accession>
<name>A0ABN4YTY6_SPOUR</name>
<keyword evidence="2" id="KW-0472">Membrane</keyword>
<dbReference type="InterPro" id="IPR036908">
    <property type="entry name" value="RlpA-like_sf"/>
</dbReference>
<evidence type="ECO:0000259" key="3">
    <source>
        <dbReference type="PROSITE" id="PS51109"/>
    </source>
</evidence>
<organism evidence="4 5">
    <name type="scientific">Sporosarcina ureae</name>
    <dbReference type="NCBI Taxonomy" id="1571"/>
    <lineage>
        <taxon>Bacteria</taxon>
        <taxon>Bacillati</taxon>
        <taxon>Bacillota</taxon>
        <taxon>Bacilli</taxon>
        <taxon>Bacillales</taxon>
        <taxon>Caryophanaceae</taxon>
        <taxon>Sporosarcina</taxon>
    </lineage>
</organism>
<dbReference type="PANTHER" id="PTHR39160:SF4">
    <property type="entry name" value="RESUSCITATION-PROMOTING FACTOR RPFB"/>
    <property type="match status" value="1"/>
</dbReference>
<sequence length="417" mass="45153">MFQKNTKFMRIGILFMAMALFVATTSLVLIDGKKKNISMDLNGKQIELRTAAATVGEVLAANDVKVQKHDLVEPTVNTPLENDTEIKWQKANKVIIDVDGETKELWTTEATVNDVLKTAEIEVGTHDEIEPALETKITENQPIAIAKAFPVTVKDGGKERTVWSTQTTVRKFLTDQNIRLANLDKVEGDTSAKLTASNAVVKIARVEKITDVVEETADFKTKRKTDMTMLKGKEKVVTNGKKGKLQKKFQITKKNGKVVSRELVGKTMVEEPTHKVVHVGAKAPKVEVATAAPANATAKSSGTPAKAQVAVSRGTSSEPSGGKEFYANASAYTAYCNGCSGITATGINLRANPNMKLIAVDPRVIPLGSKVWVEGYGYAIAGDTGGAIKGNRIDLHMPTKEAAYSFGRRQVKIKVIN</sequence>
<feature type="transmembrane region" description="Helical" evidence="2">
    <location>
        <begin position="12"/>
        <end position="30"/>
    </location>
</feature>
<evidence type="ECO:0000313" key="4">
    <source>
        <dbReference type="EMBL" id="ARF14246.1"/>
    </source>
</evidence>
<dbReference type="InterPro" id="IPR011098">
    <property type="entry name" value="G5_dom"/>
</dbReference>
<dbReference type="PANTHER" id="PTHR39160">
    <property type="entry name" value="CELL WALL-BINDING PROTEIN YOCH"/>
    <property type="match status" value="1"/>
</dbReference>
<gene>
    <name evidence="4" type="ORF">SporoS204_08860</name>
</gene>
<keyword evidence="5" id="KW-1185">Reference proteome</keyword>